<accession>A0A9R1W730</accession>
<protein>
    <submittedName>
        <fullName evidence="1">Uncharacterized protein</fullName>
    </submittedName>
</protein>
<dbReference type="EMBL" id="NBSK02000003">
    <property type="protein sequence ID" value="KAJ0218324.1"/>
    <property type="molecule type" value="Genomic_DNA"/>
</dbReference>
<name>A0A9R1W730_LACSA</name>
<comment type="caution">
    <text evidence="1">The sequence shown here is derived from an EMBL/GenBank/DDBJ whole genome shotgun (WGS) entry which is preliminary data.</text>
</comment>
<dbReference type="Proteomes" id="UP000235145">
    <property type="component" value="Unassembled WGS sequence"/>
</dbReference>
<sequence>MKELISNTLTYIADVLDECVKVRRQQGRRPKPQCEPVVQSAEELKRSVMSLLDLVYFERPFQLIIPELAGSVGGICTEIDNCAQTSLTKFFGCRCQGSDRRLQKWKIQMEWLAYILRRAYGKDQPELEEGKYPLMNTTVPPSLAEYNAAAWFYIASLYG</sequence>
<organism evidence="1 2">
    <name type="scientific">Lactuca sativa</name>
    <name type="common">Garden lettuce</name>
    <dbReference type="NCBI Taxonomy" id="4236"/>
    <lineage>
        <taxon>Eukaryota</taxon>
        <taxon>Viridiplantae</taxon>
        <taxon>Streptophyta</taxon>
        <taxon>Embryophyta</taxon>
        <taxon>Tracheophyta</taxon>
        <taxon>Spermatophyta</taxon>
        <taxon>Magnoliopsida</taxon>
        <taxon>eudicotyledons</taxon>
        <taxon>Gunneridae</taxon>
        <taxon>Pentapetalae</taxon>
        <taxon>asterids</taxon>
        <taxon>campanulids</taxon>
        <taxon>Asterales</taxon>
        <taxon>Asteraceae</taxon>
        <taxon>Cichorioideae</taxon>
        <taxon>Cichorieae</taxon>
        <taxon>Lactucinae</taxon>
        <taxon>Lactuca</taxon>
    </lineage>
</organism>
<keyword evidence="2" id="KW-1185">Reference proteome</keyword>
<proteinExistence type="predicted"/>
<reference evidence="1 2" key="1">
    <citation type="journal article" date="2017" name="Nat. Commun.">
        <title>Genome assembly with in vitro proximity ligation data and whole-genome triplication in lettuce.</title>
        <authorList>
            <person name="Reyes-Chin-Wo S."/>
            <person name="Wang Z."/>
            <person name="Yang X."/>
            <person name="Kozik A."/>
            <person name="Arikit S."/>
            <person name="Song C."/>
            <person name="Xia L."/>
            <person name="Froenicke L."/>
            <person name="Lavelle D.O."/>
            <person name="Truco M.J."/>
            <person name="Xia R."/>
            <person name="Zhu S."/>
            <person name="Xu C."/>
            <person name="Xu H."/>
            <person name="Xu X."/>
            <person name="Cox K."/>
            <person name="Korf I."/>
            <person name="Meyers B.C."/>
            <person name="Michelmore R.W."/>
        </authorList>
    </citation>
    <scope>NUCLEOTIDE SEQUENCE [LARGE SCALE GENOMIC DNA]</scope>
    <source>
        <strain evidence="2">cv. Salinas</strain>
        <tissue evidence="1">Seedlings</tissue>
    </source>
</reference>
<gene>
    <name evidence="1" type="ORF">LSAT_V11C300114110</name>
</gene>
<evidence type="ECO:0000313" key="1">
    <source>
        <dbReference type="EMBL" id="KAJ0218324.1"/>
    </source>
</evidence>
<dbReference type="AlphaFoldDB" id="A0A9R1W730"/>
<evidence type="ECO:0000313" key="2">
    <source>
        <dbReference type="Proteomes" id="UP000235145"/>
    </source>
</evidence>